<dbReference type="SMART" id="SM00744">
    <property type="entry name" value="RINGv"/>
    <property type="match status" value="1"/>
</dbReference>
<organism evidence="7 8">
    <name type="scientific">Camellia sinensis var. sinensis</name>
    <name type="common">China tea</name>
    <dbReference type="NCBI Taxonomy" id="542762"/>
    <lineage>
        <taxon>Eukaryota</taxon>
        <taxon>Viridiplantae</taxon>
        <taxon>Streptophyta</taxon>
        <taxon>Embryophyta</taxon>
        <taxon>Tracheophyta</taxon>
        <taxon>Spermatophyta</taxon>
        <taxon>Magnoliopsida</taxon>
        <taxon>eudicotyledons</taxon>
        <taxon>Gunneridae</taxon>
        <taxon>Pentapetalae</taxon>
        <taxon>asterids</taxon>
        <taxon>Ericales</taxon>
        <taxon>Theaceae</taxon>
        <taxon>Camellia</taxon>
    </lineage>
</organism>
<dbReference type="PANTHER" id="PTHR45969:SF33">
    <property type="entry name" value="RING ZINC FINGER PROTEIN-RELATED"/>
    <property type="match status" value="1"/>
</dbReference>
<feature type="domain" description="RING-type" evidence="6">
    <location>
        <begin position="201"/>
        <end position="244"/>
    </location>
</feature>
<evidence type="ECO:0000256" key="3">
    <source>
        <dbReference type="ARBA" id="ARBA00022833"/>
    </source>
</evidence>
<dbReference type="Proteomes" id="UP000306102">
    <property type="component" value="Unassembled WGS sequence"/>
</dbReference>
<dbReference type="SMART" id="SM00184">
    <property type="entry name" value="RING"/>
    <property type="match status" value="1"/>
</dbReference>
<keyword evidence="1" id="KW-0479">Metal-binding</keyword>
<protein>
    <recommendedName>
        <fullName evidence="6">RING-type domain-containing protein</fullName>
    </recommendedName>
</protein>
<dbReference type="GO" id="GO:0016567">
    <property type="term" value="P:protein ubiquitination"/>
    <property type="evidence" value="ECO:0007669"/>
    <property type="project" value="TreeGrafter"/>
</dbReference>
<dbReference type="Gene3D" id="3.30.40.10">
    <property type="entry name" value="Zinc/RING finger domain, C3HC4 (zinc finger)"/>
    <property type="match status" value="1"/>
</dbReference>
<feature type="transmembrane region" description="Helical" evidence="5">
    <location>
        <begin position="60"/>
        <end position="79"/>
    </location>
</feature>
<evidence type="ECO:0000313" key="7">
    <source>
        <dbReference type="EMBL" id="THF99445.1"/>
    </source>
</evidence>
<evidence type="ECO:0000256" key="1">
    <source>
        <dbReference type="ARBA" id="ARBA00022723"/>
    </source>
</evidence>
<reference evidence="7 8" key="1">
    <citation type="journal article" date="2018" name="Proc. Natl. Acad. Sci. U.S.A.">
        <title>Draft genome sequence of Camellia sinensis var. sinensis provides insights into the evolution of the tea genome and tea quality.</title>
        <authorList>
            <person name="Wei C."/>
            <person name="Yang H."/>
            <person name="Wang S."/>
            <person name="Zhao J."/>
            <person name="Liu C."/>
            <person name="Gao L."/>
            <person name="Xia E."/>
            <person name="Lu Y."/>
            <person name="Tai Y."/>
            <person name="She G."/>
            <person name="Sun J."/>
            <person name="Cao H."/>
            <person name="Tong W."/>
            <person name="Gao Q."/>
            <person name="Li Y."/>
            <person name="Deng W."/>
            <person name="Jiang X."/>
            <person name="Wang W."/>
            <person name="Chen Q."/>
            <person name="Zhang S."/>
            <person name="Li H."/>
            <person name="Wu J."/>
            <person name="Wang P."/>
            <person name="Li P."/>
            <person name="Shi C."/>
            <person name="Zheng F."/>
            <person name="Jian J."/>
            <person name="Huang B."/>
            <person name="Shan D."/>
            <person name="Shi M."/>
            <person name="Fang C."/>
            <person name="Yue Y."/>
            <person name="Li F."/>
            <person name="Li D."/>
            <person name="Wei S."/>
            <person name="Han B."/>
            <person name="Jiang C."/>
            <person name="Yin Y."/>
            <person name="Xia T."/>
            <person name="Zhang Z."/>
            <person name="Bennetzen J.L."/>
            <person name="Zhao S."/>
            <person name="Wan X."/>
        </authorList>
    </citation>
    <scope>NUCLEOTIDE SEQUENCE [LARGE SCALE GENOMIC DNA]</scope>
    <source>
        <strain evidence="8">cv. Shuchazao</strain>
        <tissue evidence="7">Leaf</tissue>
    </source>
</reference>
<dbReference type="STRING" id="542762.A0A4S4DCQ6"/>
<dbReference type="PROSITE" id="PS50089">
    <property type="entry name" value="ZF_RING_2"/>
    <property type="match status" value="1"/>
</dbReference>
<dbReference type="InterPro" id="IPR001841">
    <property type="entry name" value="Znf_RING"/>
</dbReference>
<keyword evidence="5" id="KW-0812">Transmembrane</keyword>
<comment type="caution">
    <text evidence="7">The sequence shown here is derived from an EMBL/GenBank/DDBJ whole genome shotgun (WGS) entry which is preliminary data.</text>
</comment>
<dbReference type="AlphaFoldDB" id="A0A4S4DCQ6"/>
<dbReference type="SUPFAM" id="SSF57850">
    <property type="entry name" value="RING/U-box"/>
    <property type="match status" value="1"/>
</dbReference>
<evidence type="ECO:0000256" key="5">
    <source>
        <dbReference type="SAM" id="Phobius"/>
    </source>
</evidence>
<evidence type="ECO:0000256" key="2">
    <source>
        <dbReference type="ARBA" id="ARBA00022771"/>
    </source>
</evidence>
<dbReference type="GO" id="GO:0061630">
    <property type="term" value="F:ubiquitin protein ligase activity"/>
    <property type="evidence" value="ECO:0007669"/>
    <property type="project" value="TreeGrafter"/>
</dbReference>
<keyword evidence="5" id="KW-0472">Membrane</keyword>
<feature type="transmembrane region" description="Helical" evidence="5">
    <location>
        <begin position="32"/>
        <end position="54"/>
    </location>
</feature>
<keyword evidence="3" id="KW-0862">Zinc</keyword>
<dbReference type="Pfam" id="PF13639">
    <property type="entry name" value="zf-RING_2"/>
    <property type="match status" value="1"/>
</dbReference>
<proteinExistence type="predicted"/>
<sequence>MRPRQVYDLGGWKGSPLYFNCHAPIFMRSPRYTALASICGGKLFLKVAITLVGFFLNKLVATTVVVAVAVTVGVSISCGELKWHCSSFLFLSATSDGGSTSNTWNDDIKTKYLSNLIAVIGYTELLLPKLLLHTLSILGFIRKLISFLFRSLGLGDFLEPDIAWPVRPDCSSEPHSVSAVLIRELLPVVKFSDLVDPPESCAVCLYEFDGGDEIRRLTNCRHIFHRSCLDRWMDHDQRTCPLCRTQFIPDDLQDAFNERLWAASGISDYYGEYSPITTGL</sequence>
<gene>
    <name evidence="7" type="ORF">TEA_018256</name>
</gene>
<dbReference type="EMBL" id="SDRB02011948">
    <property type="protein sequence ID" value="THF99445.1"/>
    <property type="molecule type" value="Genomic_DNA"/>
</dbReference>
<name>A0A4S4DCQ6_CAMSN</name>
<keyword evidence="2 4" id="KW-0863">Zinc-finger</keyword>
<keyword evidence="8" id="KW-1185">Reference proteome</keyword>
<dbReference type="PANTHER" id="PTHR45969">
    <property type="entry name" value="RING ZINC FINGER PROTEIN-RELATED"/>
    <property type="match status" value="1"/>
</dbReference>
<dbReference type="InterPro" id="IPR011016">
    <property type="entry name" value="Znf_RING-CH"/>
</dbReference>
<dbReference type="InterPro" id="IPR013083">
    <property type="entry name" value="Znf_RING/FYVE/PHD"/>
</dbReference>
<keyword evidence="5" id="KW-1133">Transmembrane helix</keyword>
<evidence type="ECO:0000256" key="4">
    <source>
        <dbReference type="PROSITE-ProRule" id="PRU00175"/>
    </source>
</evidence>
<dbReference type="GO" id="GO:0008270">
    <property type="term" value="F:zinc ion binding"/>
    <property type="evidence" value="ECO:0007669"/>
    <property type="project" value="UniProtKB-KW"/>
</dbReference>
<evidence type="ECO:0000313" key="8">
    <source>
        <dbReference type="Proteomes" id="UP000306102"/>
    </source>
</evidence>
<accession>A0A4S4DCQ6</accession>
<evidence type="ECO:0000259" key="6">
    <source>
        <dbReference type="PROSITE" id="PS50089"/>
    </source>
</evidence>